<name>A0A2I0WGW0_9ASPA</name>
<feature type="region of interest" description="Disordered" evidence="1">
    <location>
        <begin position="38"/>
        <end position="60"/>
    </location>
</feature>
<dbReference type="AlphaFoldDB" id="A0A2I0WGW0"/>
<organism evidence="2 3">
    <name type="scientific">Dendrobium catenatum</name>
    <dbReference type="NCBI Taxonomy" id="906689"/>
    <lineage>
        <taxon>Eukaryota</taxon>
        <taxon>Viridiplantae</taxon>
        <taxon>Streptophyta</taxon>
        <taxon>Embryophyta</taxon>
        <taxon>Tracheophyta</taxon>
        <taxon>Spermatophyta</taxon>
        <taxon>Magnoliopsida</taxon>
        <taxon>Liliopsida</taxon>
        <taxon>Asparagales</taxon>
        <taxon>Orchidaceae</taxon>
        <taxon>Epidendroideae</taxon>
        <taxon>Malaxideae</taxon>
        <taxon>Dendrobiinae</taxon>
        <taxon>Dendrobium</taxon>
    </lineage>
</organism>
<keyword evidence="3" id="KW-1185">Reference proteome</keyword>
<accession>A0A2I0WGW0</accession>
<dbReference type="Proteomes" id="UP000233837">
    <property type="component" value="Unassembled WGS sequence"/>
</dbReference>
<proteinExistence type="predicted"/>
<evidence type="ECO:0000256" key="1">
    <source>
        <dbReference type="SAM" id="MobiDB-lite"/>
    </source>
</evidence>
<dbReference type="EMBL" id="KZ502668">
    <property type="protein sequence ID" value="PKU74879.1"/>
    <property type="molecule type" value="Genomic_DNA"/>
</dbReference>
<sequence length="60" mass="6724">MFDESGIRSRDSSIFEENIFRKEEEIISAKGNFDLMKSSSSESDKMMPTSNVLVGEGDKS</sequence>
<gene>
    <name evidence="2" type="ORF">MA16_Dca005070</name>
</gene>
<reference evidence="2 3" key="2">
    <citation type="journal article" date="2017" name="Nature">
        <title>The Apostasia genome and the evolution of orchids.</title>
        <authorList>
            <person name="Zhang G.Q."/>
            <person name="Liu K.W."/>
            <person name="Li Z."/>
            <person name="Lohaus R."/>
            <person name="Hsiao Y.Y."/>
            <person name="Niu S.C."/>
            <person name="Wang J.Y."/>
            <person name="Lin Y.C."/>
            <person name="Xu Q."/>
            <person name="Chen L.J."/>
            <person name="Yoshida K."/>
            <person name="Fujiwara S."/>
            <person name="Wang Z.W."/>
            <person name="Zhang Y.Q."/>
            <person name="Mitsuda N."/>
            <person name="Wang M."/>
            <person name="Liu G.H."/>
            <person name="Pecoraro L."/>
            <person name="Huang H.X."/>
            <person name="Xiao X.J."/>
            <person name="Lin M."/>
            <person name="Wu X.Y."/>
            <person name="Wu W.L."/>
            <person name="Chen Y.Y."/>
            <person name="Chang S.B."/>
            <person name="Sakamoto S."/>
            <person name="Ohme-Takagi M."/>
            <person name="Yagi M."/>
            <person name="Zeng S.J."/>
            <person name="Shen C.Y."/>
            <person name="Yeh C.M."/>
            <person name="Luo Y.B."/>
            <person name="Tsai W.C."/>
            <person name="Van de Peer Y."/>
            <person name="Liu Z.J."/>
        </authorList>
    </citation>
    <scope>NUCLEOTIDE SEQUENCE [LARGE SCALE GENOMIC DNA]</scope>
    <source>
        <tissue evidence="2">The whole plant</tissue>
    </source>
</reference>
<evidence type="ECO:0000313" key="2">
    <source>
        <dbReference type="EMBL" id="PKU74879.1"/>
    </source>
</evidence>
<reference evidence="2 3" key="1">
    <citation type="journal article" date="2016" name="Sci. Rep.">
        <title>The Dendrobium catenatum Lindl. genome sequence provides insights into polysaccharide synthase, floral development and adaptive evolution.</title>
        <authorList>
            <person name="Zhang G.Q."/>
            <person name="Xu Q."/>
            <person name="Bian C."/>
            <person name="Tsai W.C."/>
            <person name="Yeh C.M."/>
            <person name="Liu K.W."/>
            <person name="Yoshida K."/>
            <person name="Zhang L.S."/>
            <person name="Chang S.B."/>
            <person name="Chen F."/>
            <person name="Shi Y."/>
            <person name="Su Y.Y."/>
            <person name="Zhang Y.Q."/>
            <person name="Chen L.J."/>
            <person name="Yin Y."/>
            <person name="Lin M."/>
            <person name="Huang H."/>
            <person name="Deng H."/>
            <person name="Wang Z.W."/>
            <person name="Zhu S.L."/>
            <person name="Zhao X."/>
            <person name="Deng C."/>
            <person name="Niu S.C."/>
            <person name="Huang J."/>
            <person name="Wang M."/>
            <person name="Liu G.H."/>
            <person name="Yang H.J."/>
            <person name="Xiao X.J."/>
            <person name="Hsiao Y.Y."/>
            <person name="Wu W.L."/>
            <person name="Chen Y.Y."/>
            <person name="Mitsuda N."/>
            <person name="Ohme-Takagi M."/>
            <person name="Luo Y.B."/>
            <person name="Van de Peer Y."/>
            <person name="Liu Z.J."/>
        </authorList>
    </citation>
    <scope>NUCLEOTIDE SEQUENCE [LARGE SCALE GENOMIC DNA]</scope>
    <source>
        <tissue evidence="2">The whole plant</tissue>
    </source>
</reference>
<protein>
    <submittedName>
        <fullName evidence="2">Uncharacterized protein</fullName>
    </submittedName>
</protein>
<evidence type="ECO:0000313" key="3">
    <source>
        <dbReference type="Proteomes" id="UP000233837"/>
    </source>
</evidence>